<dbReference type="GO" id="GO:0016020">
    <property type="term" value="C:membrane"/>
    <property type="evidence" value="ECO:0007669"/>
    <property type="project" value="UniProtKB-SubCell"/>
</dbReference>
<evidence type="ECO:0000256" key="4">
    <source>
        <dbReference type="ARBA" id="ARBA00022985"/>
    </source>
</evidence>
<keyword evidence="5" id="KW-0963">Cytoplasm</keyword>
<dbReference type="Pfam" id="PF02348">
    <property type="entry name" value="CTP_transf_3"/>
    <property type="match status" value="1"/>
</dbReference>
<keyword evidence="3 5" id="KW-0548">Nucleotidyltransferase</keyword>
<evidence type="ECO:0000256" key="2">
    <source>
        <dbReference type="ARBA" id="ARBA00022679"/>
    </source>
</evidence>
<dbReference type="PANTHER" id="PTHR42866:SF2">
    <property type="entry name" value="3-DEOXY-MANNO-OCTULOSONATE CYTIDYLYLTRANSFERASE, MITOCHONDRIAL"/>
    <property type="match status" value="1"/>
</dbReference>
<dbReference type="NCBIfam" id="NF003950">
    <property type="entry name" value="PRK05450.1-3"/>
    <property type="match status" value="1"/>
</dbReference>
<dbReference type="GO" id="GO:0009103">
    <property type="term" value="P:lipopolysaccharide biosynthetic process"/>
    <property type="evidence" value="ECO:0007669"/>
    <property type="project" value="UniProtKB-UniRule"/>
</dbReference>
<evidence type="ECO:0000313" key="7">
    <source>
        <dbReference type="Proteomes" id="UP001366166"/>
    </source>
</evidence>
<evidence type="ECO:0000256" key="1">
    <source>
        <dbReference type="ARBA" id="ARBA00004370"/>
    </source>
</evidence>
<dbReference type="NCBIfam" id="NF003952">
    <property type="entry name" value="PRK05450.1-5"/>
    <property type="match status" value="1"/>
</dbReference>
<keyword evidence="4 5" id="KW-0448">Lipopolysaccharide biosynthesis</keyword>
<dbReference type="EC" id="2.7.7.38" evidence="5"/>
<dbReference type="NCBIfam" id="NF009905">
    <property type="entry name" value="PRK13368.1"/>
    <property type="match status" value="1"/>
</dbReference>
<comment type="catalytic activity">
    <reaction evidence="5">
        <text>3-deoxy-alpha-D-manno-oct-2-ulosonate + CTP = CMP-3-deoxy-beta-D-manno-octulosonate + diphosphate</text>
        <dbReference type="Rhea" id="RHEA:23448"/>
        <dbReference type="ChEBI" id="CHEBI:33019"/>
        <dbReference type="ChEBI" id="CHEBI:37563"/>
        <dbReference type="ChEBI" id="CHEBI:85986"/>
        <dbReference type="ChEBI" id="CHEBI:85987"/>
        <dbReference type="EC" id="2.7.7.38"/>
    </reaction>
</comment>
<accession>A0AAU9EK15</accession>
<dbReference type="Proteomes" id="UP001366166">
    <property type="component" value="Chromosome"/>
</dbReference>
<dbReference type="FunFam" id="3.90.550.10:FF:000011">
    <property type="entry name" value="3-deoxy-manno-octulosonate cytidylyltransferase"/>
    <property type="match status" value="1"/>
</dbReference>
<dbReference type="EMBL" id="AP028679">
    <property type="protein sequence ID" value="BEQ14321.1"/>
    <property type="molecule type" value="Genomic_DNA"/>
</dbReference>
<dbReference type="GO" id="GO:0033468">
    <property type="term" value="P:CMP-keto-3-deoxy-D-manno-octulosonic acid biosynthetic process"/>
    <property type="evidence" value="ECO:0007669"/>
    <property type="project" value="UniProtKB-UniRule"/>
</dbReference>
<dbReference type="Gene3D" id="3.90.550.10">
    <property type="entry name" value="Spore Coat Polysaccharide Biosynthesis Protein SpsA, Chain A"/>
    <property type="match status" value="1"/>
</dbReference>
<dbReference type="InterPro" id="IPR004528">
    <property type="entry name" value="KdsB"/>
</dbReference>
<organism evidence="6 7">
    <name type="scientific">Desulfoferula mesophila</name>
    <dbReference type="NCBI Taxonomy" id="3058419"/>
    <lineage>
        <taxon>Bacteria</taxon>
        <taxon>Pseudomonadati</taxon>
        <taxon>Thermodesulfobacteriota</taxon>
        <taxon>Desulfarculia</taxon>
        <taxon>Desulfarculales</taxon>
        <taxon>Desulfarculaceae</taxon>
        <taxon>Desulfoferula</taxon>
    </lineage>
</organism>
<dbReference type="KEGG" id="dmp:FAK_13870"/>
<comment type="function">
    <text evidence="5">Activates KDO (a required 8-carbon sugar) for incorporation into bacterial lipopolysaccharide in Gram-negative bacteria.</text>
</comment>
<dbReference type="NCBIfam" id="TIGR00466">
    <property type="entry name" value="kdsB"/>
    <property type="match status" value="1"/>
</dbReference>
<keyword evidence="2 5" id="KW-0808">Transferase</keyword>
<dbReference type="RefSeq" id="WP_338606036.1">
    <property type="nucleotide sequence ID" value="NZ_AP028679.1"/>
</dbReference>
<dbReference type="CDD" id="cd02517">
    <property type="entry name" value="CMP-KDO-Synthetase"/>
    <property type="match status" value="1"/>
</dbReference>
<dbReference type="InterPro" id="IPR029044">
    <property type="entry name" value="Nucleotide-diphossugar_trans"/>
</dbReference>
<evidence type="ECO:0000313" key="6">
    <source>
        <dbReference type="EMBL" id="BEQ14321.1"/>
    </source>
</evidence>
<dbReference type="HAMAP" id="MF_00057">
    <property type="entry name" value="KdsB"/>
    <property type="match status" value="1"/>
</dbReference>
<evidence type="ECO:0000256" key="5">
    <source>
        <dbReference type="HAMAP-Rule" id="MF_00057"/>
    </source>
</evidence>
<protein>
    <recommendedName>
        <fullName evidence="5">3-deoxy-manno-octulosonate cytidylyltransferase</fullName>
        <ecNumber evidence="5">2.7.7.38</ecNumber>
    </recommendedName>
    <alternativeName>
        <fullName evidence="5">CMP-2-keto-3-deoxyoctulosonic acid synthase</fullName>
        <shortName evidence="5">CKS</shortName>
        <shortName evidence="5">CMP-KDO synthase</shortName>
    </alternativeName>
</protein>
<comment type="subcellular location">
    <subcellularLocation>
        <location evidence="5">Cytoplasm</location>
    </subcellularLocation>
    <subcellularLocation>
        <location evidence="1">Membrane</location>
    </subcellularLocation>
</comment>
<keyword evidence="7" id="KW-1185">Reference proteome</keyword>
<reference evidence="7" key="1">
    <citation type="journal article" date="2023" name="Arch. Microbiol.">
        <title>Desulfoferula mesophilus gen. nov. sp. nov., a mesophilic sulfate-reducing bacterium isolated from a brackish lake sediment.</title>
        <authorList>
            <person name="Watanabe T."/>
            <person name="Yabe T."/>
            <person name="Tsuji J.M."/>
            <person name="Fukui M."/>
        </authorList>
    </citation>
    <scope>NUCLEOTIDE SEQUENCE [LARGE SCALE GENOMIC DNA]</scope>
    <source>
        <strain evidence="7">12FAK</strain>
    </source>
</reference>
<dbReference type="SUPFAM" id="SSF53448">
    <property type="entry name" value="Nucleotide-diphospho-sugar transferases"/>
    <property type="match status" value="1"/>
</dbReference>
<dbReference type="GO" id="GO:0008690">
    <property type="term" value="F:3-deoxy-manno-octulosonate cytidylyltransferase activity"/>
    <property type="evidence" value="ECO:0007669"/>
    <property type="project" value="UniProtKB-UniRule"/>
</dbReference>
<name>A0AAU9EK15_9BACT</name>
<sequence length="248" mass="26579">MALHVIIPARYGSSRFPGKPLVKIAGRPMIQHVMERASRAQGVATVAVATDDERVARAVEAFGGKAIMTPEACRSGSDRVALAAQSLGLGDDELVANVQGDQPLLPPEVLEECAAPLLAEPELGLATPVVAITNPGEVPDPNHVKTVMDVRGNALYFSRLPVPFPRDGEETTYYKHLGVYVFRNSFLGLFASLPTGTLEQVEKLEQLRALEHGHPVRCVITRHDSPEVDRPGDALRVEGILLGGGQGD</sequence>
<comment type="pathway">
    <text evidence="5">Nucleotide-sugar biosynthesis; CMP-3-deoxy-D-manno-octulosonate biosynthesis; CMP-3-deoxy-D-manno-octulosonate from 3-deoxy-D-manno-octulosonate and CTP: step 1/1.</text>
</comment>
<dbReference type="PANTHER" id="PTHR42866">
    <property type="entry name" value="3-DEOXY-MANNO-OCTULOSONATE CYTIDYLYLTRANSFERASE"/>
    <property type="match status" value="1"/>
</dbReference>
<dbReference type="InterPro" id="IPR003329">
    <property type="entry name" value="Cytidylyl_trans"/>
</dbReference>
<dbReference type="AlphaFoldDB" id="A0AAU9EK15"/>
<comment type="similarity">
    <text evidence="5">Belongs to the KdsB family.</text>
</comment>
<gene>
    <name evidence="5 6" type="primary">kdsB</name>
    <name evidence="6" type="ORF">FAK_13870</name>
</gene>
<evidence type="ECO:0000256" key="3">
    <source>
        <dbReference type="ARBA" id="ARBA00022695"/>
    </source>
</evidence>
<proteinExistence type="inferred from homology"/>
<dbReference type="GO" id="GO:0005829">
    <property type="term" value="C:cytosol"/>
    <property type="evidence" value="ECO:0007669"/>
    <property type="project" value="TreeGrafter"/>
</dbReference>